<evidence type="ECO:0008006" key="6">
    <source>
        <dbReference type="Google" id="ProtNLM"/>
    </source>
</evidence>
<organism evidence="4 5">
    <name type="scientific">Candidatus Brevifilum fermentans</name>
    <dbReference type="NCBI Taxonomy" id="1986204"/>
    <lineage>
        <taxon>Bacteria</taxon>
        <taxon>Bacillati</taxon>
        <taxon>Chloroflexota</taxon>
        <taxon>Anaerolineae</taxon>
        <taxon>Anaerolineales</taxon>
        <taxon>Anaerolineaceae</taxon>
        <taxon>Candidatus Brevifilum</taxon>
    </lineage>
</organism>
<evidence type="ECO:0000259" key="2">
    <source>
        <dbReference type="Pfam" id="PF01205"/>
    </source>
</evidence>
<dbReference type="SUPFAM" id="SSF54980">
    <property type="entry name" value="EF-G C-terminal domain-like"/>
    <property type="match status" value="1"/>
</dbReference>
<keyword evidence="5" id="KW-1185">Reference proteome</keyword>
<dbReference type="PANTHER" id="PTHR16301:SF20">
    <property type="entry name" value="IMPACT FAMILY MEMBER YIGZ"/>
    <property type="match status" value="1"/>
</dbReference>
<proteinExistence type="inferred from homology"/>
<dbReference type="InterPro" id="IPR023582">
    <property type="entry name" value="Impact"/>
</dbReference>
<dbReference type="OrthoDB" id="9813771at2"/>
<dbReference type="AlphaFoldDB" id="A0A1Y6K7V9"/>
<evidence type="ECO:0000256" key="1">
    <source>
        <dbReference type="ARBA" id="ARBA00007665"/>
    </source>
</evidence>
<dbReference type="KEGG" id="abat:CFX1CAM_1614"/>
<dbReference type="SUPFAM" id="SSF54211">
    <property type="entry name" value="Ribosomal protein S5 domain 2-like"/>
    <property type="match status" value="1"/>
</dbReference>
<accession>A0A1Y6K7V9</accession>
<feature type="domain" description="Impact N-terminal" evidence="2">
    <location>
        <begin position="19"/>
        <end position="123"/>
    </location>
</feature>
<dbReference type="InterPro" id="IPR036956">
    <property type="entry name" value="Impact_N_sf"/>
</dbReference>
<evidence type="ECO:0000259" key="3">
    <source>
        <dbReference type="Pfam" id="PF09186"/>
    </source>
</evidence>
<dbReference type="PANTHER" id="PTHR16301">
    <property type="entry name" value="IMPACT-RELATED"/>
    <property type="match status" value="1"/>
</dbReference>
<gene>
    <name evidence="4" type="ORF">CFX1CAM_1614</name>
</gene>
<dbReference type="GO" id="GO:0005737">
    <property type="term" value="C:cytoplasm"/>
    <property type="evidence" value="ECO:0007669"/>
    <property type="project" value="TreeGrafter"/>
</dbReference>
<dbReference type="InterPro" id="IPR035647">
    <property type="entry name" value="EFG_III/V"/>
</dbReference>
<dbReference type="Gene3D" id="3.30.70.240">
    <property type="match status" value="1"/>
</dbReference>
<dbReference type="Gene3D" id="3.30.230.30">
    <property type="entry name" value="Impact, N-terminal domain"/>
    <property type="match status" value="1"/>
</dbReference>
<dbReference type="RefSeq" id="WP_087862505.1">
    <property type="nucleotide sequence ID" value="NZ_LT859958.1"/>
</dbReference>
<name>A0A1Y6K7V9_9CHLR</name>
<evidence type="ECO:0000313" key="5">
    <source>
        <dbReference type="Proteomes" id="UP000195514"/>
    </source>
</evidence>
<dbReference type="Pfam" id="PF09186">
    <property type="entry name" value="DUF1949"/>
    <property type="match status" value="1"/>
</dbReference>
<reference evidence="5" key="1">
    <citation type="submission" date="2017-05" db="EMBL/GenBank/DDBJ databases">
        <authorList>
            <person name="Kirkegaard R."/>
            <person name="Mcilroy J S."/>
        </authorList>
    </citation>
    <scope>NUCLEOTIDE SEQUENCE [LARGE SCALE GENOMIC DNA]</scope>
</reference>
<dbReference type="Pfam" id="PF01205">
    <property type="entry name" value="Impact_N"/>
    <property type="match status" value="1"/>
</dbReference>
<dbReference type="GO" id="GO:0006446">
    <property type="term" value="P:regulation of translational initiation"/>
    <property type="evidence" value="ECO:0007669"/>
    <property type="project" value="TreeGrafter"/>
</dbReference>
<comment type="similarity">
    <text evidence="1">Belongs to the IMPACT family.</text>
</comment>
<dbReference type="InterPro" id="IPR020568">
    <property type="entry name" value="Ribosomal_Su5_D2-typ_SF"/>
</dbReference>
<protein>
    <recommendedName>
        <fullName evidence="6">YigZ family protein</fullName>
    </recommendedName>
</protein>
<dbReference type="InterPro" id="IPR001498">
    <property type="entry name" value="Impact_N"/>
</dbReference>
<evidence type="ECO:0000313" key="4">
    <source>
        <dbReference type="EMBL" id="SMX54679.1"/>
    </source>
</evidence>
<dbReference type="Proteomes" id="UP000195514">
    <property type="component" value="Chromosome I"/>
</dbReference>
<sequence length="217" mass="24025">MSEYHLIPARRVETELIDRNSRFITNAAPAFSVEEAQAFIDCVRKKHPDANHHVPVYLIGHGNAVIAHCSDAGEPAGTAGRPALAVLQGSGLGDIVAVITRYFGGTKLGTGGLVRAYSDSIRIMLEELPLAKKVATTTIMFVVPYSFFEQTKLMVYNHDGMIMDQNFGADVTLTVRLINKHLASFKDRMDNLTHGGIEFITIEERENTIMPLRNKQR</sequence>
<dbReference type="InterPro" id="IPR015269">
    <property type="entry name" value="UPF0029_Impact_C"/>
</dbReference>
<dbReference type="EMBL" id="LT859958">
    <property type="protein sequence ID" value="SMX54679.1"/>
    <property type="molecule type" value="Genomic_DNA"/>
</dbReference>
<feature type="domain" description="UPF0029" evidence="3">
    <location>
        <begin position="157"/>
        <end position="195"/>
    </location>
</feature>